<reference evidence="1" key="1">
    <citation type="journal article" date="2022" name="Int. J. Syst. Evol. Microbiol.">
        <title>Pseudomonas aegrilactucae sp. nov. and Pseudomonas morbosilactucae sp. nov., pathogens causing bacterial rot of lettuce in Japan.</title>
        <authorList>
            <person name="Sawada H."/>
            <person name="Fujikawa T."/>
            <person name="Satou M."/>
        </authorList>
    </citation>
    <scope>NUCLEOTIDE SEQUENCE</scope>
    <source>
        <strain evidence="1">0166_1</strain>
    </source>
</reference>
<name>A0A9E7C006_9ACTN</name>
<accession>A0A9E7C006</accession>
<organism evidence="1 2">
    <name type="scientific">Capillimicrobium parvum</name>
    <dbReference type="NCBI Taxonomy" id="2884022"/>
    <lineage>
        <taxon>Bacteria</taxon>
        <taxon>Bacillati</taxon>
        <taxon>Actinomycetota</taxon>
        <taxon>Thermoleophilia</taxon>
        <taxon>Solirubrobacterales</taxon>
        <taxon>Capillimicrobiaceae</taxon>
        <taxon>Capillimicrobium</taxon>
    </lineage>
</organism>
<evidence type="ECO:0000313" key="2">
    <source>
        <dbReference type="Proteomes" id="UP001162834"/>
    </source>
</evidence>
<proteinExistence type="predicted"/>
<gene>
    <name evidence="1" type="ORF">DSM104329_01270</name>
</gene>
<dbReference type="AlphaFoldDB" id="A0A9E7C006"/>
<evidence type="ECO:0008006" key="3">
    <source>
        <dbReference type="Google" id="ProtNLM"/>
    </source>
</evidence>
<dbReference type="RefSeq" id="WP_259314554.1">
    <property type="nucleotide sequence ID" value="NZ_CP087164.1"/>
</dbReference>
<evidence type="ECO:0000313" key="1">
    <source>
        <dbReference type="EMBL" id="UGS34888.1"/>
    </source>
</evidence>
<dbReference type="KEGG" id="sbae:DSM104329_01270"/>
<dbReference type="Pfam" id="PF05991">
    <property type="entry name" value="NYN_YacP"/>
    <property type="match status" value="1"/>
</dbReference>
<protein>
    <recommendedName>
        <fullName evidence="3">RNA-binding protein</fullName>
    </recommendedName>
</protein>
<dbReference type="InterPro" id="IPR010298">
    <property type="entry name" value="YacP-like"/>
</dbReference>
<dbReference type="Proteomes" id="UP001162834">
    <property type="component" value="Chromosome"/>
</dbReference>
<dbReference type="EMBL" id="CP087164">
    <property type="protein sequence ID" value="UGS34888.1"/>
    <property type="molecule type" value="Genomic_DNA"/>
</dbReference>
<keyword evidence="2" id="KW-1185">Reference proteome</keyword>
<sequence length="126" mass="13233">MTALWLVDGMNVIGSRPDGWWRDRRGAQGRLARELAGWAQRDGARVEVIFDGAPHAISGAGGVGVAFASRRGRNAADDDIAARVEAADEPGAIRVVTSDRELAARVRAAGGDVVGPSELRARMDAG</sequence>